<feature type="domain" description="TOG" evidence="6">
    <location>
        <begin position="277"/>
        <end position="509"/>
    </location>
</feature>
<dbReference type="AlphaFoldDB" id="A0A0H5BZ35"/>
<accession>A0A0H5BZ35</accession>
<dbReference type="GO" id="GO:0005881">
    <property type="term" value="C:cytoplasmic microtubule"/>
    <property type="evidence" value="ECO:0007669"/>
    <property type="project" value="UniProtKB-ARBA"/>
</dbReference>
<dbReference type="GO" id="GO:0061863">
    <property type="term" value="F:microtubule plus end polymerase"/>
    <property type="evidence" value="ECO:0007669"/>
    <property type="project" value="InterPro"/>
</dbReference>
<evidence type="ECO:0000313" key="7">
    <source>
        <dbReference type="EMBL" id="CEP20472.1"/>
    </source>
</evidence>
<evidence type="ECO:0000259" key="6">
    <source>
        <dbReference type="SMART" id="SM01349"/>
    </source>
</evidence>
<feature type="compositionally biased region" description="Low complexity" evidence="5">
    <location>
        <begin position="603"/>
        <end position="629"/>
    </location>
</feature>
<reference evidence="8" key="1">
    <citation type="journal article" date="2015" name="J. Biotechnol.">
        <title>The structure of the Cyberlindnera jadinii genome and its relation to Candida utilis analyzed by the occurrence of single nucleotide polymorphisms.</title>
        <authorList>
            <person name="Rupp O."/>
            <person name="Brinkrolf K."/>
            <person name="Buerth C."/>
            <person name="Kunigo M."/>
            <person name="Schneider J."/>
            <person name="Jaenicke S."/>
            <person name="Goesmann A."/>
            <person name="Puehler A."/>
            <person name="Jaeger K.-E."/>
            <person name="Ernst J.F."/>
        </authorList>
    </citation>
    <scope>NUCLEOTIDE SEQUENCE [LARGE SCALE GENOMIC DNA]</scope>
    <source>
        <strain evidence="8">ATCC 18201 / CBS 1600 / BCRC 20928 / JCM 3617 / NBRC 0987 / NRRL Y-1542</strain>
    </source>
</reference>
<evidence type="ECO:0000256" key="4">
    <source>
        <dbReference type="SAM" id="Coils"/>
    </source>
</evidence>
<dbReference type="GO" id="GO:1990571">
    <property type="term" value="P:meiotic centromere clustering"/>
    <property type="evidence" value="ECO:0007669"/>
    <property type="project" value="UniProtKB-ARBA"/>
</dbReference>
<keyword evidence="4" id="KW-0175">Coiled coil</keyword>
<evidence type="ECO:0000256" key="3">
    <source>
        <dbReference type="ARBA" id="ARBA00023212"/>
    </source>
</evidence>
<dbReference type="InterPro" id="IPR034085">
    <property type="entry name" value="TOG"/>
</dbReference>
<feature type="compositionally biased region" description="Polar residues" evidence="5">
    <location>
        <begin position="587"/>
        <end position="597"/>
    </location>
</feature>
<dbReference type="EMBL" id="CDQK01000001">
    <property type="protein sequence ID" value="CEP20472.1"/>
    <property type="molecule type" value="Genomic_DNA"/>
</dbReference>
<dbReference type="GO" id="GO:0030951">
    <property type="term" value="P:establishment or maintenance of microtubule cytoskeleton polarity"/>
    <property type="evidence" value="ECO:0007669"/>
    <property type="project" value="InterPro"/>
</dbReference>
<dbReference type="GO" id="GO:0051010">
    <property type="term" value="F:microtubule plus-end binding"/>
    <property type="evidence" value="ECO:0007669"/>
    <property type="project" value="InterPro"/>
</dbReference>
<dbReference type="PANTHER" id="PTHR12609">
    <property type="entry name" value="MICROTUBULE ASSOCIATED PROTEIN XMAP215"/>
    <property type="match status" value="1"/>
</dbReference>
<sequence>MSAEEPDYTQLPLEERLQHKVWKARLEAYQELTNQFQKTADENDPVFKPYLANPELFKKIVTDSNVVAQESGITALCALLEYGGTPAATRLRQQVIPGLCEKGLSSSRAGTKQKTIEALLWLIELDSPDPVVELMVPYLSARLPKLVAGTVKALYEIYSQFGAQVVSPKLILPSLPKLFSHADRTVRAETSNLTVELFLWMGDSLEQILFSDLKPVQQKDLTVAFEKVKDQKPTQKRLLKSQQIANEQNAAAAGIADEDNDVVMGSTDEPATIDPYDLVEPVDVLSKLPSDLTTRVTSAKWKDRVEVLTEVEKEMNVMKYLDVDYIELVRILAKCIKDVNIQVVSLAAKCIEFMAKGLRTRFQKYIQTVLTPLLERCKEKKPSVLDALNGALDAIFQCSSLSEVLPDTLDAMKSKTPQVRSATCQYLIRILKETNIPPTKSEVAEIITSAVKLVGDTLPDVRTRGFEAVGTLMKICGERELNSHLDSIDDLKMKKIKEFYENAEVKSKMNSSTKPTKASASSVVSATGSKGSVPKASSTKRKSTIGKPSSGIPSSSSLSSSSLGATSSIAKKRTTSSIPSKRGPTSPLKSDPSNSRLGSVGKSGLTGRSLQSTTSSSLHLNGSNNSHGLTDAERVELEQLRQEKLKWQQEREKQKWSLEESMNDSSKLMKEIQQLSSKIDKLNEQHTSDLMTIKSRETQLQRAQSDLEISNLKISQLENEIELIQKQKSASAFTVPSFTLDASSISNSFHGSLNNGHQKPLQDSNVSPYVNESTSSSLGGLTTGTKSIDGLDRRVSGLSIDSNDQKENGALYTRATLDTSDESWRRAAEVTSQLKARIEKMKAKSRASSQRNL</sequence>
<evidence type="ECO:0000313" key="8">
    <source>
        <dbReference type="Proteomes" id="UP000038830"/>
    </source>
</evidence>
<feature type="compositionally biased region" description="Polar residues" evidence="5">
    <location>
        <begin position="751"/>
        <end position="772"/>
    </location>
</feature>
<dbReference type="GO" id="GO:0046785">
    <property type="term" value="P:microtubule polymerization"/>
    <property type="evidence" value="ECO:0007669"/>
    <property type="project" value="InterPro"/>
</dbReference>
<dbReference type="GO" id="GO:1990498">
    <property type="term" value="C:mitotic spindle microtubule"/>
    <property type="evidence" value="ECO:0007669"/>
    <property type="project" value="UniProtKB-ARBA"/>
</dbReference>
<dbReference type="GO" id="GO:0000776">
    <property type="term" value="C:kinetochore"/>
    <property type="evidence" value="ECO:0007669"/>
    <property type="project" value="UniProtKB-ARBA"/>
</dbReference>
<gene>
    <name evidence="7" type="ORF">BN1211_0351</name>
</gene>
<feature type="compositionally biased region" description="Low complexity" evidence="5">
    <location>
        <begin position="545"/>
        <end position="569"/>
    </location>
</feature>
<comment type="subcellular location">
    <subcellularLocation>
        <location evidence="1">Cytoplasm</location>
        <location evidence="1">Cytoskeleton</location>
        <location evidence="1">Microtubule organizing center</location>
        <location evidence="1">Spindle pole body</location>
    </subcellularLocation>
</comment>
<feature type="compositionally biased region" description="Low complexity" evidence="5">
    <location>
        <begin position="773"/>
        <end position="785"/>
    </location>
</feature>
<dbReference type="SUPFAM" id="SSF48371">
    <property type="entry name" value="ARM repeat"/>
    <property type="match status" value="1"/>
</dbReference>
<dbReference type="InterPro" id="IPR048491">
    <property type="entry name" value="XMAP215_CLASP_TOG"/>
</dbReference>
<protein>
    <recommendedName>
        <fullName evidence="6">TOG domain-containing protein</fullName>
    </recommendedName>
</protein>
<feature type="compositionally biased region" description="Low complexity" evidence="5">
    <location>
        <begin position="511"/>
        <end position="533"/>
    </location>
</feature>
<keyword evidence="3" id="KW-0206">Cytoskeleton</keyword>
<evidence type="ECO:0000256" key="5">
    <source>
        <dbReference type="SAM" id="MobiDB-lite"/>
    </source>
</evidence>
<feature type="domain" description="TOG" evidence="6">
    <location>
        <begin position="1"/>
        <end position="234"/>
    </location>
</feature>
<evidence type="ECO:0000256" key="1">
    <source>
        <dbReference type="ARBA" id="ARBA00004317"/>
    </source>
</evidence>
<organism evidence="7 8">
    <name type="scientific">Cyberlindnera jadinii (strain ATCC 18201 / CBS 1600 / BCRC 20928 / JCM 3617 / NBRC 0987 / NRRL Y-1542)</name>
    <name type="common">Torula yeast</name>
    <name type="synonym">Candida utilis</name>
    <dbReference type="NCBI Taxonomy" id="983966"/>
    <lineage>
        <taxon>Eukaryota</taxon>
        <taxon>Fungi</taxon>
        <taxon>Dikarya</taxon>
        <taxon>Ascomycota</taxon>
        <taxon>Saccharomycotina</taxon>
        <taxon>Saccharomycetes</taxon>
        <taxon>Phaffomycetales</taxon>
        <taxon>Phaffomycetaceae</taxon>
        <taxon>Cyberlindnera</taxon>
    </lineage>
</organism>
<dbReference type="FunFam" id="1.25.10.10:FF:000019">
    <property type="entry name" value="Cytoskeleton-associated protein 5"/>
    <property type="match status" value="1"/>
</dbReference>
<keyword evidence="2" id="KW-0963">Cytoplasm</keyword>
<dbReference type="GO" id="GO:0000022">
    <property type="term" value="P:mitotic spindle elongation"/>
    <property type="evidence" value="ECO:0007669"/>
    <property type="project" value="UniProtKB-ARBA"/>
</dbReference>
<proteinExistence type="predicted"/>
<dbReference type="Proteomes" id="UP000038830">
    <property type="component" value="Unassembled WGS sequence"/>
</dbReference>
<dbReference type="Pfam" id="PF21041">
    <property type="entry name" value="XMAP215_CLASP_TOG"/>
    <property type="match status" value="2"/>
</dbReference>
<dbReference type="Pfam" id="PF21042">
    <property type="entry name" value="Stu2_CTS"/>
    <property type="match status" value="1"/>
</dbReference>
<dbReference type="SMART" id="SM01349">
    <property type="entry name" value="TOG"/>
    <property type="match status" value="2"/>
</dbReference>
<dbReference type="InterPro" id="IPR045110">
    <property type="entry name" value="XMAP215"/>
</dbReference>
<name>A0A0H5BZ35_CYBJN</name>
<dbReference type="InterPro" id="IPR048492">
    <property type="entry name" value="Stu2_CTS"/>
</dbReference>
<dbReference type="Gene3D" id="1.25.10.10">
    <property type="entry name" value="Leucine-rich Repeat Variant"/>
    <property type="match status" value="2"/>
</dbReference>
<feature type="coiled-coil region" evidence="4">
    <location>
        <begin position="630"/>
        <end position="727"/>
    </location>
</feature>
<dbReference type="GO" id="GO:0044732">
    <property type="term" value="C:mitotic spindle pole body"/>
    <property type="evidence" value="ECO:0007669"/>
    <property type="project" value="UniProtKB-ARBA"/>
</dbReference>
<feature type="region of interest" description="Disordered" evidence="5">
    <location>
        <begin position="751"/>
        <end position="786"/>
    </location>
</feature>
<dbReference type="GO" id="GO:0051315">
    <property type="term" value="P:attachment of mitotic spindle microtubules to kinetochore"/>
    <property type="evidence" value="ECO:0007669"/>
    <property type="project" value="UniProtKB-ARBA"/>
</dbReference>
<feature type="region of interest" description="Disordered" evidence="5">
    <location>
        <begin position="505"/>
        <end position="630"/>
    </location>
</feature>
<evidence type="ECO:0000256" key="2">
    <source>
        <dbReference type="ARBA" id="ARBA00022490"/>
    </source>
</evidence>
<dbReference type="GO" id="GO:0099070">
    <property type="term" value="C:static microtubule bundle"/>
    <property type="evidence" value="ECO:0007669"/>
    <property type="project" value="UniProtKB-ARBA"/>
</dbReference>
<dbReference type="InterPro" id="IPR016024">
    <property type="entry name" value="ARM-type_fold"/>
</dbReference>
<dbReference type="InterPro" id="IPR011989">
    <property type="entry name" value="ARM-like"/>
</dbReference>